<dbReference type="InterPro" id="IPR010987">
    <property type="entry name" value="Glutathione-S-Trfase_C-like"/>
</dbReference>
<evidence type="ECO:0000259" key="2">
    <source>
        <dbReference type="PROSITE" id="PS50404"/>
    </source>
</evidence>
<dbReference type="PROSITE" id="PS50405">
    <property type="entry name" value="GST_CTER"/>
    <property type="match status" value="1"/>
</dbReference>
<dbReference type="InterPro" id="IPR004045">
    <property type="entry name" value="Glutathione_S-Trfase_N"/>
</dbReference>
<dbReference type="EMBL" id="HBHQ01008903">
    <property type="protein sequence ID" value="CAD9814174.1"/>
    <property type="molecule type" value="Transcribed_RNA"/>
</dbReference>
<evidence type="ECO:0000259" key="3">
    <source>
        <dbReference type="PROSITE" id="PS50405"/>
    </source>
</evidence>
<reference evidence="4" key="1">
    <citation type="submission" date="2021-01" db="EMBL/GenBank/DDBJ databases">
        <authorList>
            <person name="Corre E."/>
            <person name="Pelletier E."/>
            <person name="Niang G."/>
            <person name="Scheremetjew M."/>
            <person name="Finn R."/>
            <person name="Kale V."/>
            <person name="Holt S."/>
            <person name="Cochrane G."/>
            <person name="Meng A."/>
            <person name="Brown T."/>
            <person name="Cohen L."/>
        </authorList>
    </citation>
    <scope>NUCLEOTIDE SEQUENCE</scope>
    <source>
        <strain evidence="4">CCMP2084</strain>
    </source>
</reference>
<dbReference type="InterPro" id="IPR036249">
    <property type="entry name" value="Thioredoxin-like_sf"/>
</dbReference>
<dbReference type="PANTHER" id="PTHR44051:SF8">
    <property type="entry name" value="GLUTATHIONE S-TRANSFERASE GSTA"/>
    <property type="match status" value="1"/>
</dbReference>
<sequence length="289" mass="32393">MATASVSAAASNICIPAALTLVGRTSFRTFRNVWMLEELGVPYHQLPVSPWSAESKRYHPLGKVPSLAVKFISSKDAAASKNFHMYESVAINTYLGDVYRYGTTRLPVQHDGNDNSRGTLHLHNYLVPMAGTPERALYEQWVLTAATELDSQGLWIHRKHQALGKVFGHIPEAVQHAQEHFNKVVNQILLPHLLETPNHPYLLGCHFGAADILWVHCLDWAESIGWGTIWTQDTTNSTESGVSNQNNAKAIQALQAYLKRCRSRTAYLKTIAKREAEKQTHLDTMRSKI</sequence>
<organism evidence="4">
    <name type="scientific">Attheya septentrionalis</name>
    <dbReference type="NCBI Taxonomy" id="420275"/>
    <lineage>
        <taxon>Eukaryota</taxon>
        <taxon>Sar</taxon>
        <taxon>Stramenopiles</taxon>
        <taxon>Ochrophyta</taxon>
        <taxon>Bacillariophyta</taxon>
        <taxon>Coscinodiscophyceae</taxon>
        <taxon>Chaetocerotophycidae</taxon>
        <taxon>Chaetocerotales</taxon>
        <taxon>Attheyaceae</taxon>
        <taxon>Attheya</taxon>
    </lineage>
</organism>
<dbReference type="SUPFAM" id="SSF52833">
    <property type="entry name" value="Thioredoxin-like"/>
    <property type="match status" value="1"/>
</dbReference>
<protein>
    <recommendedName>
        <fullName evidence="5">Glutathione transferase</fullName>
    </recommendedName>
</protein>
<dbReference type="SUPFAM" id="SSF47616">
    <property type="entry name" value="GST C-terminal domain-like"/>
    <property type="match status" value="1"/>
</dbReference>
<dbReference type="PROSITE" id="PS50404">
    <property type="entry name" value="GST_NTER"/>
    <property type="match status" value="1"/>
</dbReference>
<accession>A0A7S2UCJ1</accession>
<evidence type="ECO:0008006" key="5">
    <source>
        <dbReference type="Google" id="ProtNLM"/>
    </source>
</evidence>
<dbReference type="InterPro" id="IPR036282">
    <property type="entry name" value="Glutathione-S-Trfase_C_sf"/>
</dbReference>
<gene>
    <name evidence="4" type="ORF">ASEP1449_LOCUS5999</name>
</gene>
<comment type="similarity">
    <text evidence="1">Belongs to the GST superfamily.</text>
</comment>
<proteinExistence type="inferred from homology"/>
<evidence type="ECO:0000313" key="4">
    <source>
        <dbReference type="EMBL" id="CAD9814174.1"/>
    </source>
</evidence>
<feature type="domain" description="GST C-terminal" evidence="3">
    <location>
        <begin position="131"/>
        <end position="282"/>
    </location>
</feature>
<dbReference type="PANTHER" id="PTHR44051">
    <property type="entry name" value="GLUTATHIONE S-TRANSFERASE-RELATED"/>
    <property type="match status" value="1"/>
</dbReference>
<evidence type="ECO:0000256" key="1">
    <source>
        <dbReference type="ARBA" id="ARBA00007409"/>
    </source>
</evidence>
<feature type="domain" description="GST N-terminal" evidence="2">
    <location>
        <begin position="16"/>
        <end position="103"/>
    </location>
</feature>
<dbReference type="AlphaFoldDB" id="A0A7S2UCJ1"/>
<dbReference type="Pfam" id="PF13409">
    <property type="entry name" value="GST_N_2"/>
    <property type="match status" value="1"/>
</dbReference>
<dbReference type="Gene3D" id="1.20.1050.10">
    <property type="match status" value="1"/>
</dbReference>
<name>A0A7S2UCJ1_9STRA</name>
<dbReference type="Gene3D" id="3.40.30.10">
    <property type="entry name" value="Glutaredoxin"/>
    <property type="match status" value="1"/>
</dbReference>